<feature type="transmembrane region" description="Helical" evidence="17">
    <location>
        <begin position="81"/>
        <end position="100"/>
    </location>
</feature>
<evidence type="ECO:0000256" key="11">
    <source>
        <dbReference type="ARBA" id="ARBA00022989"/>
    </source>
</evidence>
<evidence type="ECO:0000256" key="13">
    <source>
        <dbReference type="ARBA" id="ARBA00023136"/>
    </source>
</evidence>
<evidence type="ECO:0000256" key="16">
    <source>
        <dbReference type="ARBA" id="ARBA00046528"/>
    </source>
</evidence>
<keyword evidence="12" id="KW-0496">Mitochondrion</keyword>
<evidence type="ECO:0000256" key="3">
    <source>
        <dbReference type="ARBA" id="ARBA00008915"/>
    </source>
</evidence>
<keyword evidence="6" id="KW-0679">Respiratory chain</keyword>
<sequence length="152" mass="17386">MAGVFRVLQNSAIKRSIILSSSKNIRSISTSKKNRETASVADTVEKSESTEHVADTKKNWVSYGFNFKSEQDDKDALHSSFFFSITICIVFGGLLLTYYPDVFLRDWAQREAYLELRRREEQGLPLIDRNLIDPSKFELPSDEELGDTEIII</sequence>
<dbReference type="Pfam" id="PF10183">
    <property type="entry name" value="ESSS"/>
    <property type="match status" value="1"/>
</dbReference>
<keyword evidence="13 17" id="KW-0472">Membrane</keyword>
<evidence type="ECO:0000256" key="15">
    <source>
        <dbReference type="ARBA" id="ARBA00031387"/>
    </source>
</evidence>
<proteinExistence type="inferred from homology"/>
<comment type="subunit">
    <text evidence="16">Complex I is composed of 45 different subunits. Interacts with BCAP31.</text>
</comment>
<evidence type="ECO:0000256" key="1">
    <source>
        <dbReference type="ARBA" id="ARBA00003195"/>
    </source>
</evidence>
<keyword evidence="9" id="KW-0809">Transit peptide</keyword>
<keyword evidence="19" id="KW-1185">Reference proteome</keyword>
<keyword evidence="8" id="KW-0999">Mitochondrion inner membrane</keyword>
<evidence type="ECO:0000256" key="10">
    <source>
        <dbReference type="ARBA" id="ARBA00022982"/>
    </source>
</evidence>
<gene>
    <name evidence="18" type="ORF">ANN_17183</name>
</gene>
<dbReference type="InterPro" id="IPR019329">
    <property type="entry name" value="NADH_UbQ_OxRdtase_ESSS_su"/>
</dbReference>
<evidence type="ECO:0000256" key="4">
    <source>
        <dbReference type="ARBA" id="ARBA00018632"/>
    </source>
</evidence>
<comment type="subcellular location">
    <subcellularLocation>
        <location evidence="2">Mitochondrion inner membrane</location>
        <topology evidence="2">Single-pass membrane protein</topology>
    </subcellularLocation>
</comment>
<protein>
    <recommendedName>
        <fullName evidence="4">NADH dehydrogenase [ubiquinone] 1 beta subcomplex subunit 11, mitochondrial</fullName>
    </recommendedName>
    <alternativeName>
        <fullName evidence="15">Complex I-ESSS</fullName>
    </alternativeName>
    <alternativeName>
        <fullName evidence="14">NADH-ubiquinone oxidoreductase ESSS subunit</fullName>
    </alternativeName>
</protein>
<comment type="similarity">
    <text evidence="3">Belongs to the complex I NDUFB11 subunit family.</text>
</comment>
<keyword evidence="10" id="KW-0249">Electron transport</keyword>
<evidence type="ECO:0000256" key="14">
    <source>
        <dbReference type="ARBA" id="ARBA00030753"/>
    </source>
</evidence>
<evidence type="ECO:0000256" key="8">
    <source>
        <dbReference type="ARBA" id="ARBA00022792"/>
    </source>
</evidence>
<evidence type="ECO:0000256" key="5">
    <source>
        <dbReference type="ARBA" id="ARBA00022448"/>
    </source>
</evidence>
<accession>A0ABQ8SS77</accession>
<keyword evidence="11 17" id="KW-1133">Transmembrane helix</keyword>
<keyword evidence="7 17" id="KW-0812">Transmembrane</keyword>
<dbReference type="EMBL" id="JAJSOF020000021">
    <property type="protein sequence ID" value="KAJ4437049.1"/>
    <property type="molecule type" value="Genomic_DNA"/>
</dbReference>
<evidence type="ECO:0000256" key="9">
    <source>
        <dbReference type="ARBA" id="ARBA00022946"/>
    </source>
</evidence>
<name>A0ABQ8SS77_PERAM</name>
<dbReference type="PANTHER" id="PTHR13327">
    <property type="entry name" value="NADH-UBIQUINONE OXIDOREDUCTASE ESSS SUBUNIT, MITOCHONDRIAL PRECURSOR"/>
    <property type="match status" value="1"/>
</dbReference>
<dbReference type="Proteomes" id="UP001148838">
    <property type="component" value="Unassembled WGS sequence"/>
</dbReference>
<evidence type="ECO:0000256" key="6">
    <source>
        <dbReference type="ARBA" id="ARBA00022660"/>
    </source>
</evidence>
<reference evidence="18 19" key="1">
    <citation type="journal article" date="2022" name="Allergy">
        <title>Genome assembly and annotation of Periplaneta americana reveal a comprehensive cockroach allergen profile.</title>
        <authorList>
            <person name="Wang L."/>
            <person name="Xiong Q."/>
            <person name="Saelim N."/>
            <person name="Wang L."/>
            <person name="Nong W."/>
            <person name="Wan A.T."/>
            <person name="Shi M."/>
            <person name="Liu X."/>
            <person name="Cao Q."/>
            <person name="Hui J.H.L."/>
            <person name="Sookrung N."/>
            <person name="Leung T.F."/>
            <person name="Tungtrongchitr A."/>
            <person name="Tsui S.K.W."/>
        </authorList>
    </citation>
    <scope>NUCLEOTIDE SEQUENCE [LARGE SCALE GENOMIC DNA]</scope>
    <source>
        <strain evidence="18">PWHHKU_190912</strain>
    </source>
</reference>
<comment type="caution">
    <text evidence="18">The sequence shown here is derived from an EMBL/GenBank/DDBJ whole genome shotgun (WGS) entry which is preliminary data.</text>
</comment>
<evidence type="ECO:0000256" key="7">
    <source>
        <dbReference type="ARBA" id="ARBA00022692"/>
    </source>
</evidence>
<comment type="function">
    <text evidence="1">Accessory subunit of the mitochondrial membrane respiratory chain NADH dehydrogenase (Complex I), that is believed not to be involved in catalysis. Complex I functions in the transfer of electrons from NADH to the respiratory chain. The immediate electron acceptor for the enzyme is believed to be ubiquinone.</text>
</comment>
<dbReference type="PANTHER" id="PTHR13327:SF0">
    <property type="entry name" value="NADH DEHYDROGENASE [UBIQUINONE] 1 BETA SUBCOMPLEX SUBUNIT 11, MITOCHONDRIAL"/>
    <property type="match status" value="1"/>
</dbReference>
<evidence type="ECO:0000313" key="19">
    <source>
        <dbReference type="Proteomes" id="UP001148838"/>
    </source>
</evidence>
<evidence type="ECO:0000256" key="17">
    <source>
        <dbReference type="SAM" id="Phobius"/>
    </source>
</evidence>
<organism evidence="18 19">
    <name type="scientific">Periplaneta americana</name>
    <name type="common">American cockroach</name>
    <name type="synonym">Blatta americana</name>
    <dbReference type="NCBI Taxonomy" id="6978"/>
    <lineage>
        <taxon>Eukaryota</taxon>
        <taxon>Metazoa</taxon>
        <taxon>Ecdysozoa</taxon>
        <taxon>Arthropoda</taxon>
        <taxon>Hexapoda</taxon>
        <taxon>Insecta</taxon>
        <taxon>Pterygota</taxon>
        <taxon>Neoptera</taxon>
        <taxon>Polyneoptera</taxon>
        <taxon>Dictyoptera</taxon>
        <taxon>Blattodea</taxon>
        <taxon>Blattoidea</taxon>
        <taxon>Blattidae</taxon>
        <taxon>Blattinae</taxon>
        <taxon>Periplaneta</taxon>
    </lineage>
</organism>
<evidence type="ECO:0000256" key="2">
    <source>
        <dbReference type="ARBA" id="ARBA00004434"/>
    </source>
</evidence>
<keyword evidence="5" id="KW-0813">Transport</keyword>
<evidence type="ECO:0000313" key="18">
    <source>
        <dbReference type="EMBL" id="KAJ4437049.1"/>
    </source>
</evidence>
<evidence type="ECO:0000256" key="12">
    <source>
        <dbReference type="ARBA" id="ARBA00023128"/>
    </source>
</evidence>